<reference evidence="7 8" key="1">
    <citation type="submission" date="2016-10" db="EMBL/GenBank/DDBJ databases">
        <authorList>
            <person name="de Groot N.N."/>
        </authorList>
    </citation>
    <scope>NUCLEOTIDE SEQUENCE [LARGE SCALE GENOMIC DNA]</scope>
    <source>
        <strain evidence="7 8">DSM 24956</strain>
    </source>
</reference>
<dbReference type="GO" id="GO:0017004">
    <property type="term" value="P:cytochrome complex assembly"/>
    <property type="evidence" value="ECO:0007669"/>
    <property type="project" value="UniProtKB-KW"/>
</dbReference>
<feature type="transmembrane region" description="Helical" evidence="5">
    <location>
        <begin position="108"/>
        <end position="130"/>
    </location>
</feature>
<keyword evidence="8" id="KW-1185">Reference proteome</keyword>
<dbReference type="InterPro" id="IPR036249">
    <property type="entry name" value="Thioredoxin-like_sf"/>
</dbReference>
<feature type="transmembrane region" description="Helical" evidence="5">
    <location>
        <begin position="5"/>
        <end position="25"/>
    </location>
</feature>
<evidence type="ECO:0000256" key="2">
    <source>
        <dbReference type="ARBA" id="ARBA00022748"/>
    </source>
</evidence>
<dbReference type="Pfam" id="PF00578">
    <property type="entry name" value="AhpC-TSA"/>
    <property type="match status" value="1"/>
</dbReference>
<dbReference type="InterPro" id="IPR050553">
    <property type="entry name" value="Thioredoxin_ResA/DsbE_sf"/>
</dbReference>
<sequence length="280" mass="32916">MKKILFYLLAAILPIIIYQIYYGIFGGNHRWMISLTLLSIFVLSFILFNKKERKEDLILGFTIVFPIFLIFLITSFFTGFSRTLLYLIFIPISTYLGWLFFKRKSILTLIFSLILFSFVGVILFPNIFILQKNVGVHTNEKFDGISLVDKNKEIVKLDKSKIIILDFWTTSCGVCFKKFPDLEKYYLEFKDNPDVEFYSINVPLKRDDFSKVVKLVDDLNYEFPTLYATSKKEVENLGIYAYPHLLILKNGKLRYDGRLETDKYIFVNHLKSEINKLITE</sequence>
<evidence type="ECO:0000256" key="5">
    <source>
        <dbReference type="SAM" id="Phobius"/>
    </source>
</evidence>
<dbReference type="PANTHER" id="PTHR42852">
    <property type="entry name" value="THIOL:DISULFIDE INTERCHANGE PROTEIN DSBE"/>
    <property type="match status" value="1"/>
</dbReference>
<dbReference type="PANTHER" id="PTHR42852:SF6">
    <property type="entry name" value="THIOL:DISULFIDE INTERCHANGE PROTEIN DSBE"/>
    <property type="match status" value="1"/>
</dbReference>
<keyword evidence="5" id="KW-1133">Transmembrane helix</keyword>
<keyword evidence="7" id="KW-0413">Isomerase</keyword>
<evidence type="ECO:0000256" key="1">
    <source>
        <dbReference type="ARBA" id="ARBA00004196"/>
    </source>
</evidence>
<keyword evidence="4" id="KW-0676">Redox-active center</keyword>
<dbReference type="GO" id="GO:0030313">
    <property type="term" value="C:cell envelope"/>
    <property type="evidence" value="ECO:0007669"/>
    <property type="project" value="UniProtKB-SubCell"/>
</dbReference>
<evidence type="ECO:0000256" key="4">
    <source>
        <dbReference type="ARBA" id="ARBA00023284"/>
    </source>
</evidence>
<dbReference type="RefSeq" id="WP_090126487.1">
    <property type="nucleotide sequence ID" value="NZ_FNNJ01000019.1"/>
</dbReference>
<name>A0A1H3GX46_9FLAO</name>
<keyword evidence="5" id="KW-0812">Transmembrane</keyword>
<dbReference type="SUPFAM" id="SSF52833">
    <property type="entry name" value="Thioredoxin-like"/>
    <property type="match status" value="1"/>
</dbReference>
<organism evidence="7 8">
    <name type="scientific">Lutibacter oricola</name>
    <dbReference type="NCBI Taxonomy" id="762486"/>
    <lineage>
        <taxon>Bacteria</taxon>
        <taxon>Pseudomonadati</taxon>
        <taxon>Bacteroidota</taxon>
        <taxon>Flavobacteriia</taxon>
        <taxon>Flavobacteriales</taxon>
        <taxon>Flavobacteriaceae</taxon>
        <taxon>Lutibacter</taxon>
    </lineage>
</organism>
<dbReference type="STRING" id="762486.SAMN05444411_1192"/>
<dbReference type="GO" id="GO:0016491">
    <property type="term" value="F:oxidoreductase activity"/>
    <property type="evidence" value="ECO:0007669"/>
    <property type="project" value="InterPro"/>
</dbReference>
<proteinExistence type="predicted"/>
<evidence type="ECO:0000313" key="8">
    <source>
        <dbReference type="Proteomes" id="UP000199595"/>
    </source>
</evidence>
<feature type="transmembrane region" description="Helical" evidence="5">
    <location>
        <begin position="83"/>
        <end position="101"/>
    </location>
</feature>
<dbReference type="Gene3D" id="3.40.30.10">
    <property type="entry name" value="Glutaredoxin"/>
    <property type="match status" value="1"/>
</dbReference>
<comment type="subcellular location">
    <subcellularLocation>
        <location evidence="1">Cell envelope</location>
    </subcellularLocation>
</comment>
<dbReference type="PROSITE" id="PS51352">
    <property type="entry name" value="THIOREDOXIN_2"/>
    <property type="match status" value="1"/>
</dbReference>
<dbReference type="InterPro" id="IPR000866">
    <property type="entry name" value="AhpC/TSA"/>
</dbReference>
<evidence type="ECO:0000259" key="6">
    <source>
        <dbReference type="PROSITE" id="PS51352"/>
    </source>
</evidence>
<feature type="transmembrane region" description="Helical" evidence="5">
    <location>
        <begin position="57"/>
        <end position="77"/>
    </location>
</feature>
<dbReference type="CDD" id="cd02966">
    <property type="entry name" value="TlpA_like_family"/>
    <property type="match status" value="1"/>
</dbReference>
<keyword evidence="3" id="KW-1015">Disulfide bond</keyword>
<dbReference type="InterPro" id="IPR013766">
    <property type="entry name" value="Thioredoxin_domain"/>
</dbReference>
<dbReference type="OrthoDB" id="9815205at2"/>
<evidence type="ECO:0000313" key="7">
    <source>
        <dbReference type="EMBL" id="SDY07084.1"/>
    </source>
</evidence>
<protein>
    <submittedName>
        <fullName evidence="7">Thiol-disulfide isomerase or thioredoxin</fullName>
    </submittedName>
</protein>
<dbReference type="Proteomes" id="UP000199595">
    <property type="component" value="Unassembled WGS sequence"/>
</dbReference>
<feature type="domain" description="Thioredoxin" evidence="6">
    <location>
        <begin position="136"/>
        <end position="279"/>
    </location>
</feature>
<gene>
    <name evidence="7" type="ORF">SAMN05444411_1192</name>
</gene>
<accession>A0A1H3GX46</accession>
<keyword evidence="5" id="KW-0472">Membrane</keyword>
<feature type="transmembrane region" description="Helical" evidence="5">
    <location>
        <begin position="31"/>
        <end position="48"/>
    </location>
</feature>
<dbReference type="GO" id="GO:0016853">
    <property type="term" value="F:isomerase activity"/>
    <property type="evidence" value="ECO:0007669"/>
    <property type="project" value="UniProtKB-KW"/>
</dbReference>
<dbReference type="GO" id="GO:0016209">
    <property type="term" value="F:antioxidant activity"/>
    <property type="evidence" value="ECO:0007669"/>
    <property type="project" value="InterPro"/>
</dbReference>
<dbReference type="AlphaFoldDB" id="A0A1H3GX46"/>
<evidence type="ECO:0000256" key="3">
    <source>
        <dbReference type="ARBA" id="ARBA00023157"/>
    </source>
</evidence>
<dbReference type="EMBL" id="FNNJ01000019">
    <property type="protein sequence ID" value="SDY07084.1"/>
    <property type="molecule type" value="Genomic_DNA"/>
</dbReference>
<keyword evidence="2" id="KW-0201">Cytochrome c-type biogenesis</keyword>